<reference evidence="2" key="1">
    <citation type="submission" date="2023-07" db="EMBL/GenBank/DDBJ databases">
        <title>A chromosome-level genome assembly of Lolium multiflorum.</title>
        <authorList>
            <person name="Chen Y."/>
            <person name="Copetti D."/>
            <person name="Kolliker R."/>
            <person name="Studer B."/>
        </authorList>
    </citation>
    <scope>NUCLEOTIDE SEQUENCE</scope>
    <source>
        <strain evidence="2">02402/16</strain>
        <tissue evidence="2">Leaf</tissue>
    </source>
</reference>
<protein>
    <submittedName>
        <fullName evidence="2">Uncharacterized protein</fullName>
    </submittedName>
</protein>
<dbReference type="AlphaFoldDB" id="A0AAD8WMU3"/>
<dbReference type="EMBL" id="JAUUTY010000003">
    <property type="protein sequence ID" value="KAK1666188.1"/>
    <property type="molecule type" value="Genomic_DNA"/>
</dbReference>
<proteinExistence type="predicted"/>
<keyword evidence="1" id="KW-0175">Coiled coil</keyword>
<evidence type="ECO:0000313" key="3">
    <source>
        <dbReference type="Proteomes" id="UP001231189"/>
    </source>
</evidence>
<evidence type="ECO:0000256" key="1">
    <source>
        <dbReference type="SAM" id="Coils"/>
    </source>
</evidence>
<dbReference type="Proteomes" id="UP001231189">
    <property type="component" value="Unassembled WGS sequence"/>
</dbReference>
<keyword evidence="3" id="KW-1185">Reference proteome</keyword>
<gene>
    <name evidence="2" type="ORF">QYE76_054347</name>
</gene>
<evidence type="ECO:0000313" key="2">
    <source>
        <dbReference type="EMBL" id="KAK1666188.1"/>
    </source>
</evidence>
<name>A0AAD8WMU3_LOLMU</name>
<organism evidence="2 3">
    <name type="scientific">Lolium multiflorum</name>
    <name type="common">Italian ryegrass</name>
    <name type="synonym">Lolium perenne subsp. multiflorum</name>
    <dbReference type="NCBI Taxonomy" id="4521"/>
    <lineage>
        <taxon>Eukaryota</taxon>
        <taxon>Viridiplantae</taxon>
        <taxon>Streptophyta</taxon>
        <taxon>Embryophyta</taxon>
        <taxon>Tracheophyta</taxon>
        <taxon>Spermatophyta</taxon>
        <taxon>Magnoliopsida</taxon>
        <taxon>Liliopsida</taxon>
        <taxon>Poales</taxon>
        <taxon>Poaceae</taxon>
        <taxon>BOP clade</taxon>
        <taxon>Pooideae</taxon>
        <taxon>Poodae</taxon>
        <taxon>Poeae</taxon>
        <taxon>Poeae Chloroplast Group 2 (Poeae type)</taxon>
        <taxon>Loliodinae</taxon>
        <taxon>Loliinae</taxon>
        <taxon>Lolium</taxon>
    </lineage>
</organism>
<sequence length="82" mass="9915">MNLELEKKVESYEAKMKDLEEKYAHTLSQLDTFQALMWDVENQNYEYEDCFKKIVEATSTKFNDPPPSLYNGRPYPWKLKEW</sequence>
<feature type="coiled-coil region" evidence="1">
    <location>
        <begin position="2"/>
        <end position="36"/>
    </location>
</feature>
<accession>A0AAD8WMU3</accession>
<comment type="caution">
    <text evidence="2">The sequence shown here is derived from an EMBL/GenBank/DDBJ whole genome shotgun (WGS) entry which is preliminary data.</text>
</comment>